<dbReference type="InterPro" id="IPR011032">
    <property type="entry name" value="GroES-like_sf"/>
</dbReference>
<dbReference type="RefSeq" id="WP_379315705.1">
    <property type="nucleotide sequence ID" value="NZ_JBHTLM010000001.1"/>
</dbReference>
<keyword evidence="1" id="KW-0479">Metal-binding</keyword>
<dbReference type="SMART" id="SM00829">
    <property type="entry name" value="PKS_ER"/>
    <property type="match status" value="1"/>
</dbReference>
<keyword evidence="6" id="KW-1185">Reference proteome</keyword>
<keyword evidence="3" id="KW-0560">Oxidoreductase</keyword>
<gene>
    <name evidence="5" type="ORF">ACFQ3W_01020</name>
</gene>
<evidence type="ECO:0000313" key="6">
    <source>
        <dbReference type="Proteomes" id="UP001597262"/>
    </source>
</evidence>
<dbReference type="InterPro" id="IPR013154">
    <property type="entry name" value="ADH-like_N"/>
</dbReference>
<dbReference type="InterPro" id="IPR050129">
    <property type="entry name" value="Zn_alcohol_dh"/>
</dbReference>
<dbReference type="CDD" id="cd08236">
    <property type="entry name" value="sugar_DH"/>
    <property type="match status" value="1"/>
</dbReference>
<sequence length="343" mass="36460">MKALMYTGPEKMELTDVPIPVPDRGEVLIKVAYSGICGSELSGYLGHNALRKPPLIFGHEFSGTIVDPGSGGELPCGLREGMRVTANPLITCGKCSYCMNGVESLCPDRKLLSAALPGSNAEYVKVPAEFVHPLPDHVTLENGALTEPAACGVRVAELTAAGPEDTVLVAGMGPIGLFALQAVLLRGSKRVIAMDLSEERLAFASSLGADVINPREHHVQERIMELTHGKGVQAAIDAVGASITRQQCVSSVSNGGKVVFTGLHQAETALDFNDVVRREIKIFGSFAYSKSNFQQALEWISAGKIGLADRITIAPLSEGAHWFETLTRNSSAAIKVLLKVSEL</sequence>
<dbReference type="Pfam" id="PF00107">
    <property type="entry name" value="ADH_zinc_N"/>
    <property type="match status" value="1"/>
</dbReference>
<dbReference type="Proteomes" id="UP001597262">
    <property type="component" value="Unassembled WGS sequence"/>
</dbReference>
<dbReference type="Pfam" id="PF08240">
    <property type="entry name" value="ADH_N"/>
    <property type="match status" value="1"/>
</dbReference>
<evidence type="ECO:0000256" key="1">
    <source>
        <dbReference type="ARBA" id="ARBA00022723"/>
    </source>
</evidence>
<dbReference type="SUPFAM" id="SSF51735">
    <property type="entry name" value="NAD(P)-binding Rossmann-fold domains"/>
    <property type="match status" value="1"/>
</dbReference>
<dbReference type="PANTHER" id="PTHR43401">
    <property type="entry name" value="L-THREONINE 3-DEHYDROGENASE"/>
    <property type="match status" value="1"/>
</dbReference>
<accession>A0ABW3RRH4</accession>
<feature type="domain" description="Enoyl reductase (ER)" evidence="4">
    <location>
        <begin position="8"/>
        <end position="307"/>
    </location>
</feature>
<dbReference type="InterPro" id="IPR013149">
    <property type="entry name" value="ADH-like_C"/>
</dbReference>
<dbReference type="InterPro" id="IPR036291">
    <property type="entry name" value="NAD(P)-bd_dom_sf"/>
</dbReference>
<dbReference type="SUPFAM" id="SSF50129">
    <property type="entry name" value="GroES-like"/>
    <property type="match status" value="1"/>
</dbReference>
<proteinExistence type="predicted"/>
<evidence type="ECO:0000259" key="4">
    <source>
        <dbReference type="SMART" id="SM00829"/>
    </source>
</evidence>
<dbReference type="EMBL" id="JBHTLM010000001">
    <property type="protein sequence ID" value="MFD1174887.1"/>
    <property type="molecule type" value="Genomic_DNA"/>
</dbReference>
<dbReference type="PANTHER" id="PTHR43401:SF2">
    <property type="entry name" value="L-THREONINE 3-DEHYDROGENASE"/>
    <property type="match status" value="1"/>
</dbReference>
<comment type="caution">
    <text evidence="5">The sequence shown here is derived from an EMBL/GenBank/DDBJ whole genome shotgun (WGS) entry which is preliminary data.</text>
</comment>
<keyword evidence="2" id="KW-0862">Zinc</keyword>
<dbReference type="Gene3D" id="3.90.180.10">
    <property type="entry name" value="Medium-chain alcohol dehydrogenases, catalytic domain"/>
    <property type="match status" value="1"/>
</dbReference>
<organism evidence="5 6">
    <name type="scientific">Paenibacillus puldeungensis</name>
    <dbReference type="NCBI Taxonomy" id="696536"/>
    <lineage>
        <taxon>Bacteria</taxon>
        <taxon>Bacillati</taxon>
        <taxon>Bacillota</taxon>
        <taxon>Bacilli</taxon>
        <taxon>Bacillales</taxon>
        <taxon>Paenibacillaceae</taxon>
        <taxon>Paenibacillus</taxon>
    </lineage>
</organism>
<dbReference type="Gene3D" id="3.40.50.720">
    <property type="entry name" value="NAD(P)-binding Rossmann-like Domain"/>
    <property type="match status" value="1"/>
</dbReference>
<dbReference type="InterPro" id="IPR020843">
    <property type="entry name" value="ER"/>
</dbReference>
<protein>
    <submittedName>
        <fullName evidence="5">Zinc-binding dehydrogenase</fullName>
    </submittedName>
</protein>
<evidence type="ECO:0000256" key="2">
    <source>
        <dbReference type="ARBA" id="ARBA00022833"/>
    </source>
</evidence>
<reference evidence="6" key="1">
    <citation type="journal article" date="2019" name="Int. J. Syst. Evol. Microbiol.">
        <title>The Global Catalogue of Microorganisms (GCM) 10K type strain sequencing project: providing services to taxonomists for standard genome sequencing and annotation.</title>
        <authorList>
            <consortium name="The Broad Institute Genomics Platform"/>
            <consortium name="The Broad Institute Genome Sequencing Center for Infectious Disease"/>
            <person name="Wu L."/>
            <person name="Ma J."/>
        </authorList>
    </citation>
    <scope>NUCLEOTIDE SEQUENCE [LARGE SCALE GENOMIC DNA]</scope>
    <source>
        <strain evidence="6">CCUG 59189</strain>
    </source>
</reference>
<evidence type="ECO:0000313" key="5">
    <source>
        <dbReference type="EMBL" id="MFD1174887.1"/>
    </source>
</evidence>
<evidence type="ECO:0000256" key="3">
    <source>
        <dbReference type="ARBA" id="ARBA00023002"/>
    </source>
</evidence>
<name>A0ABW3RRH4_9BACL</name>